<dbReference type="Proteomes" id="UP000237749">
    <property type="component" value="Unassembled WGS sequence"/>
</dbReference>
<dbReference type="EMBL" id="PTJA01000004">
    <property type="protein sequence ID" value="PPK81594.1"/>
    <property type="molecule type" value="Genomic_DNA"/>
</dbReference>
<protein>
    <recommendedName>
        <fullName evidence="4">Lipoprotein</fullName>
    </recommendedName>
</protein>
<dbReference type="AlphaFoldDB" id="A0A2S6HV04"/>
<name>A0A2S6HV04_9FIRM</name>
<comment type="caution">
    <text evidence="2">The sequence shown here is derived from an EMBL/GenBank/DDBJ whole genome shotgun (WGS) entry which is preliminary data.</text>
</comment>
<sequence>MKKRKAVLAVLLTAGMLTGCLGNGGSSTLNSESSRIFVTQEGTLQTATVESYAQQDYYNGDELKSFLEDAVSQYNGANGQNQVTLDSCTLDKGTAKMVFHYASAEALIGFTTQYEDKANLVESIEVNKLSEVYSQSQSEKVTFIKASDGKKADEKAVSKKGASQAVVVTSANPVTIQTQGKILLVSDNVVIKDSHTVQTTKGKSYIIFK</sequence>
<keyword evidence="1" id="KW-0732">Signal</keyword>
<evidence type="ECO:0000313" key="2">
    <source>
        <dbReference type="EMBL" id="PPK81594.1"/>
    </source>
</evidence>
<organism evidence="2 3">
    <name type="scientific">Lacrimispora xylanisolvens</name>
    <dbReference type="NCBI Taxonomy" id="384636"/>
    <lineage>
        <taxon>Bacteria</taxon>
        <taxon>Bacillati</taxon>
        <taxon>Bacillota</taxon>
        <taxon>Clostridia</taxon>
        <taxon>Lachnospirales</taxon>
        <taxon>Lachnospiraceae</taxon>
        <taxon>Lacrimispora</taxon>
    </lineage>
</organism>
<proteinExistence type="predicted"/>
<keyword evidence="3" id="KW-1185">Reference proteome</keyword>
<accession>A0A2S6HV04</accession>
<evidence type="ECO:0000256" key="1">
    <source>
        <dbReference type="SAM" id="SignalP"/>
    </source>
</evidence>
<reference evidence="2 3" key="1">
    <citation type="submission" date="2018-02" db="EMBL/GenBank/DDBJ databases">
        <title>Genomic Encyclopedia of Archaeal and Bacterial Type Strains, Phase II (KMG-II): from individual species to whole genera.</title>
        <authorList>
            <person name="Goeker M."/>
        </authorList>
    </citation>
    <scope>NUCLEOTIDE SEQUENCE [LARGE SCALE GENOMIC DNA]</scope>
    <source>
        <strain evidence="2 3">DSM 3808</strain>
    </source>
</reference>
<evidence type="ECO:0000313" key="3">
    <source>
        <dbReference type="Proteomes" id="UP000237749"/>
    </source>
</evidence>
<gene>
    <name evidence="2" type="ORF">BXY41_104397</name>
</gene>
<evidence type="ECO:0008006" key="4">
    <source>
        <dbReference type="Google" id="ProtNLM"/>
    </source>
</evidence>
<dbReference type="PROSITE" id="PS51257">
    <property type="entry name" value="PROKAR_LIPOPROTEIN"/>
    <property type="match status" value="1"/>
</dbReference>
<feature type="chain" id="PRO_5038397731" description="Lipoprotein" evidence="1">
    <location>
        <begin position="23"/>
        <end position="209"/>
    </location>
</feature>
<dbReference type="RefSeq" id="WP_104436676.1">
    <property type="nucleotide sequence ID" value="NZ_PTJA01000004.1"/>
</dbReference>
<feature type="signal peptide" evidence="1">
    <location>
        <begin position="1"/>
        <end position="22"/>
    </location>
</feature>